<dbReference type="GO" id="GO:0016829">
    <property type="term" value="F:lyase activity"/>
    <property type="evidence" value="ECO:0007669"/>
    <property type="project" value="UniProtKB-KW"/>
</dbReference>
<dbReference type="RefSeq" id="WP_071911109.1">
    <property type="nucleotide sequence ID" value="NZ_CP017637.1"/>
</dbReference>
<dbReference type="SUPFAM" id="SSF54593">
    <property type="entry name" value="Glyoxalase/Bleomycin resistance protein/Dihydroxybiphenyl dioxygenase"/>
    <property type="match status" value="1"/>
</dbReference>
<proteinExistence type="predicted"/>
<reference evidence="2 3" key="1">
    <citation type="submission" date="2016-11" db="EMBL/GenBank/DDBJ databases">
        <title>Complete Genome Sequence of Bradyrhizobium sp. strain J5, an isolated from soybean nodule in Hokkaido.</title>
        <authorList>
            <person name="Kanehara K."/>
        </authorList>
    </citation>
    <scope>NUCLEOTIDE SEQUENCE [LARGE SCALE GENOMIC DNA]</scope>
    <source>
        <strain evidence="2 3">J5</strain>
    </source>
</reference>
<evidence type="ECO:0000313" key="2">
    <source>
        <dbReference type="EMBL" id="APG09899.1"/>
    </source>
</evidence>
<dbReference type="InterPro" id="IPR029068">
    <property type="entry name" value="Glyas_Bleomycin-R_OHBP_Dase"/>
</dbReference>
<name>A0A1L3F9C9_BRAJP</name>
<organism evidence="2 3">
    <name type="scientific">Bradyrhizobium japonicum</name>
    <dbReference type="NCBI Taxonomy" id="375"/>
    <lineage>
        <taxon>Bacteria</taxon>
        <taxon>Pseudomonadati</taxon>
        <taxon>Pseudomonadota</taxon>
        <taxon>Alphaproteobacteria</taxon>
        <taxon>Hyphomicrobiales</taxon>
        <taxon>Nitrobacteraceae</taxon>
        <taxon>Bradyrhizobium</taxon>
    </lineage>
</organism>
<evidence type="ECO:0000259" key="1">
    <source>
        <dbReference type="PROSITE" id="PS51819"/>
    </source>
</evidence>
<dbReference type="AlphaFoldDB" id="A0A1L3F9C9"/>
<dbReference type="PANTHER" id="PTHR35006:SF4">
    <property type="entry name" value="BLR7706 PROTEIN"/>
    <property type="match status" value="1"/>
</dbReference>
<evidence type="ECO:0000313" key="3">
    <source>
        <dbReference type="Proteomes" id="UP000181962"/>
    </source>
</evidence>
<dbReference type="OrthoDB" id="9807407at2"/>
<dbReference type="InterPro" id="IPR004360">
    <property type="entry name" value="Glyas_Fos-R_dOase_dom"/>
</dbReference>
<sequence>MIHHVSLGSNDIQRARAFYDPLMSLVGLRLIKISATSLDYGASDIVFSIVAPVDGRPAAPGNGVHVAFQAPDRETVRRFHQTAMAQGGTDEGAPDIREKYNANYYGAFVRDPDGNKIEAVTYTARESFGLPPRE</sequence>
<gene>
    <name evidence="2" type="ORF">BKD09_16340</name>
</gene>
<dbReference type="PROSITE" id="PS51819">
    <property type="entry name" value="VOC"/>
    <property type="match status" value="1"/>
</dbReference>
<keyword evidence="2" id="KW-0456">Lyase</keyword>
<dbReference type="InterPro" id="IPR037523">
    <property type="entry name" value="VOC_core"/>
</dbReference>
<dbReference type="Proteomes" id="UP000181962">
    <property type="component" value="Chromosome"/>
</dbReference>
<dbReference type="Gene3D" id="3.10.180.10">
    <property type="entry name" value="2,3-Dihydroxybiphenyl 1,2-Dioxygenase, domain 1"/>
    <property type="match status" value="1"/>
</dbReference>
<dbReference type="EMBL" id="CP017637">
    <property type="protein sequence ID" value="APG09899.1"/>
    <property type="molecule type" value="Genomic_DNA"/>
</dbReference>
<dbReference type="CDD" id="cd07262">
    <property type="entry name" value="VOC_like"/>
    <property type="match status" value="1"/>
</dbReference>
<dbReference type="Pfam" id="PF00903">
    <property type="entry name" value="Glyoxalase"/>
    <property type="match status" value="1"/>
</dbReference>
<dbReference type="PANTHER" id="PTHR35006">
    <property type="entry name" value="GLYOXALASE FAMILY PROTEIN (AFU_ORTHOLOGUE AFUA_5G14830)"/>
    <property type="match status" value="1"/>
</dbReference>
<feature type="domain" description="VOC" evidence="1">
    <location>
        <begin position="1"/>
        <end position="122"/>
    </location>
</feature>
<accession>A0A1L3F9C9</accession>
<protein>
    <submittedName>
        <fullName evidence="2">Lyase</fullName>
    </submittedName>
</protein>